<keyword evidence="4" id="KW-0698">rRNA processing</keyword>
<evidence type="ECO:0000313" key="12">
    <source>
        <dbReference type="EMBL" id="KAK8132847.1"/>
    </source>
</evidence>
<dbReference type="InterPro" id="IPR012677">
    <property type="entry name" value="Nucleotide-bd_a/b_plait_sf"/>
</dbReference>
<feature type="compositionally biased region" description="Basic and acidic residues" evidence="10">
    <location>
        <begin position="106"/>
        <end position="126"/>
    </location>
</feature>
<feature type="region of interest" description="Disordered" evidence="10">
    <location>
        <begin position="92"/>
        <end position="126"/>
    </location>
</feature>
<evidence type="ECO:0000256" key="3">
    <source>
        <dbReference type="ARBA" id="ARBA00013428"/>
    </source>
</evidence>
<evidence type="ECO:0000256" key="2">
    <source>
        <dbReference type="ARBA" id="ARBA00008033"/>
    </source>
</evidence>
<evidence type="ECO:0000256" key="5">
    <source>
        <dbReference type="ARBA" id="ARBA00022737"/>
    </source>
</evidence>
<reference evidence="12 13" key="1">
    <citation type="submission" date="2023-01" db="EMBL/GenBank/DDBJ databases">
        <title>Analysis of 21 Apiospora genomes using comparative genomics revels a genus with tremendous synthesis potential of carbohydrate active enzymes and secondary metabolites.</title>
        <authorList>
            <person name="Sorensen T."/>
        </authorList>
    </citation>
    <scope>NUCLEOTIDE SEQUENCE [LARGE SCALE GENOMIC DNA]</scope>
    <source>
        <strain evidence="12 13">CBS 117206</strain>
    </source>
</reference>
<feature type="region of interest" description="Disordered" evidence="10">
    <location>
        <begin position="260"/>
        <end position="317"/>
    </location>
</feature>
<evidence type="ECO:0000256" key="6">
    <source>
        <dbReference type="ARBA" id="ARBA00022884"/>
    </source>
</evidence>
<feature type="domain" description="RRM" evidence="11">
    <location>
        <begin position="720"/>
        <end position="797"/>
    </location>
</feature>
<accession>A0AAW0RDF7</accession>
<feature type="compositionally biased region" description="Polar residues" evidence="10">
    <location>
        <begin position="156"/>
        <end position="165"/>
    </location>
</feature>
<dbReference type="InterPro" id="IPR035979">
    <property type="entry name" value="RBD_domain_sf"/>
</dbReference>
<feature type="compositionally biased region" description="Polar residues" evidence="10">
    <location>
        <begin position="217"/>
        <end position="227"/>
    </location>
</feature>
<feature type="domain" description="RRM" evidence="11">
    <location>
        <begin position="324"/>
        <end position="402"/>
    </location>
</feature>
<dbReference type="SUPFAM" id="SSF54928">
    <property type="entry name" value="RNA-binding domain, RBD"/>
    <property type="match status" value="3"/>
</dbReference>
<protein>
    <recommendedName>
        <fullName evidence="3">Multiple RNA-binding domain-containing protein 1</fullName>
    </recommendedName>
</protein>
<feature type="region of interest" description="Disordered" evidence="10">
    <location>
        <begin position="585"/>
        <end position="614"/>
    </location>
</feature>
<gene>
    <name evidence="12" type="ORF">PG999_001020</name>
</gene>
<keyword evidence="8" id="KW-0687">Ribonucleoprotein</keyword>
<proteinExistence type="inferred from homology"/>
<comment type="caution">
    <text evidence="12">The sequence shown here is derived from an EMBL/GenBank/DDBJ whole genome shotgun (WGS) entry which is preliminary data.</text>
</comment>
<feature type="domain" description="RRM" evidence="11">
    <location>
        <begin position="507"/>
        <end position="579"/>
    </location>
</feature>
<feature type="compositionally biased region" description="Basic and acidic residues" evidence="10">
    <location>
        <begin position="181"/>
        <end position="194"/>
    </location>
</feature>
<dbReference type="GO" id="GO:0003723">
    <property type="term" value="F:RNA binding"/>
    <property type="evidence" value="ECO:0007669"/>
    <property type="project" value="UniProtKB-UniRule"/>
</dbReference>
<keyword evidence="6 9" id="KW-0694">RNA-binding</keyword>
<dbReference type="AlphaFoldDB" id="A0AAW0RDF7"/>
<evidence type="ECO:0000256" key="4">
    <source>
        <dbReference type="ARBA" id="ARBA00022552"/>
    </source>
</evidence>
<dbReference type="CDD" id="cd12320">
    <property type="entry name" value="RRM6_RBM19_RRM5_MRD1"/>
    <property type="match status" value="1"/>
</dbReference>
<evidence type="ECO:0000256" key="10">
    <source>
        <dbReference type="SAM" id="MobiDB-lite"/>
    </source>
</evidence>
<dbReference type="GO" id="GO:1990904">
    <property type="term" value="C:ribonucleoprotein complex"/>
    <property type="evidence" value="ECO:0007669"/>
    <property type="project" value="UniProtKB-KW"/>
</dbReference>
<dbReference type="EMBL" id="JAQQWP010000001">
    <property type="protein sequence ID" value="KAK8132847.1"/>
    <property type="molecule type" value="Genomic_DNA"/>
</dbReference>
<dbReference type="Pfam" id="PF00076">
    <property type="entry name" value="RRM_1"/>
    <property type="match status" value="5"/>
</dbReference>
<keyword evidence="13" id="KW-1185">Reference proteome</keyword>
<feature type="region of interest" description="Disordered" evidence="10">
    <location>
        <begin position="151"/>
        <end position="245"/>
    </location>
</feature>
<organism evidence="12 13">
    <name type="scientific">Apiospora kogelbergensis</name>
    <dbReference type="NCBI Taxonomy" id="1337665"/>
    <lineage>
        <taxon>Eukaryota</taxon>
        <taxon>Fungi</taxon>
        <taxon>Dikarya</taxon>
        <taxon>Ascomycota</taxon>
        <taxon>Pezizomycotina</taxon>
        <taxon>Sordariomycetes</taxon>
        <taxon>Xylariomycetidae</taxon>
        <taxon>Amphisphaeriales</taxon>
        <taxon>Apiosporaceae</taxon>
        <taxon>Apiospora</taxon>
    </lineage>
</organism>
<dbReference type="CDD" id="cd12568">
    <property type="entry name" value="RRM3_MRD1"/>
    <property type="match status" value="1"/>
</dbReference>
<dbReference type="GO" id="GO:0005634">
    <property type="term" value="C:nucleus"/>
    <property type="evidence" value="ECO:0007669"/>
    <property type="project" value="UniProtKB-SubCell"/>
</dbReference>
<sequence length="844" mass="93281">MDISRVFVRGLPPTINEADFRKHFSRGQITDIKIIPNRRLGFVGYATPEEARLAVKLFNKSFIRMSKISVELAKPVDDPSLLKVKHNSYNTTHPTAVATRSAPELGNEKGSEANEKKRKRDVVDESNPKFQEYLNVMQHAKNSANLVHGMDVDGVNINTPSTTADQPKVGGGESDDEYEAVPERPAKRTSRQTDKAAGPVPSQPPTAKEMPLDTAPVPNTNDGSMTQMDVDEPSEAVATAAPATDDEWLRNRTNRLLDLVDDDDISPDTIAPARSEQQEQRRPQTEAAPPPSLPSAEDDEEPQPKPEPQATGGKDTLETIRESRRLFLRNIAYTATEDDLKAYLEPFGDIEEVHIPTERSSANNKGLAFVSFAESDSAVKAFQATDGATFQGRLLHVLPASRKRDHNLDEFALSKLPLKTQAKIRKKAQASTSKFNWSTLYMSQDAVNTSVADRLGVSKSELLDPTSADAGVKQALAEASTINDTKAYFLSQGIDLNSFKSSQRGDTVILVKGFAYGTSPQELRDLFEQHGQVLKVLMPPTGTIAIVQFAQANEGKQAFAKLAYRRLKDSILFLEKGPKVLFTEQQQSEKAGGESNKEKLSASELLDRTENPEPETSTLFIKGLNFATRTPDLVECFGKLDGFRSANVKTKTDATRGVLSMGFGFIEMTTKEAAEAAMKAMDGYELQGHKLQVRLSHRGHDAAEEQRRADNAKKLANQHSKILIKNVPFQATKKDMRSLFSSYGQLRAVRLPKNMNSRSRGYAFVEFTSPSEAQNAVAALQDTHLLGRRLVIQFAEADEIDPEMEIERMQKKVEGQVNKVRLQQLTGQGRKKITLEGEDEDGEV</sequence>
<name>A0AAW0RDF7_9PEZI</name>
<evidence type="ECO:0000256" key="8">
    <source>
        <dbReference type="ARBA" id="ARBA00023274"/>
    </source>
</evidence>
<comment type="subcellular location">
    <subcellularLocation>
        <location evidence="1">Nucleus</location>
    </subcellularLocation>
</comment>
<evidence type="ECO:0000259" key="11">
    <source>
        <dbReference type="PROSITE" id="PS50102"/>
    </source>
</evidence>
<evidence type="ECO:0000256" key="7">
    <source>
        <dbReference type="ARBA" id="ARBA00023242"/>
    </source>
</evidence>
<dbReference type="Gene3D" id="3.30.70.330">
    <property type="match status" value="5"/>
</dbReference>
<feature type="compositionally biased region" description="Basic and acidic residues" evidence="10">
    <location>
        <begin position="591"/>
        <end position="611"/>
    </location>
</feature>
<dbReference type="PANTHER" id="PTHR10352">
    <property type="entry name" value="EUKARYOTIC TRANSLATION INITIATION FACTOR 3 SUBUNIT G"/>
    <property type="match status" value="1"/>
</dbReference>
<dbReference type="GO" id="GO:0006364">
    <property type="term" value="P:rRNA processing"/>
    <property type="evidence" value="ECO:0007669"/>
    <property type="project" value="UniProtKB-KW"/>
</dbReference>
<comment type="similarity">
    <text evidence="2">Belongs to the RRM MRD1 family.</text>
</comment>
<evidence type="ECO:0000256" key="9">
    <source>
        <dbReference type="PROSITE-ProRule" id="PRU00176"/>
    </source>
</evidence>
<dbReference type="InterPro" id="IPR034482">
    <property type="entry name" value="Mrd1_RRM3"/>
</dbReference>
<evidence type="ECO:0000256" key="1">
    <source>
        <dbReference type="ARBA" id="ARBA00004123"/>
    </source>
</evidence>
<evidence type="ECO:0000313" key="13">
    <source>
        <dbReference type="Proteomes" id="UP001392437"/>
    </source>
</evidence>
<feature type="domain" description="RRM" evidence="11">
    <location>
        <begin position="4"/>
        <end position="75"/>
    </location>
</feature>
<feature type="domain" description="RRM" evidence="11">
    <location>
        <begin position="617"/>
        <end position="698"/>
    </location>
</feature>
<dbReference type="PROSITE" id="PS50102">
    <property type="entry name" value="RRM"/>
    <property type="match status" value="5"/>
</dbReference>
<keyword evidence="7" id="KW-0539">Nucleus</keyword>
<dbReference type="InterPro" id="IPR000504">
    <property type="entry name" value="RRM_dom"/>
</dbReference>
<dbReference type="SMART" id="SM00360">
    <property type="entry name" value="RRM"/>
    <property type="match status" value="5"/>
</dbReference>
<keyword evidence="5" id="KW-0677">Repeat</keyword>
<dbReference type="Proteomes" id="UP001392437">
    <property type="component" value="Unassembled WGS sequence"/>
</dbReference>